<dbReference type="AlphaFoldDB" id="A0A1L9QVE3"/>
<gene>
    <name evidence="2" type="ORF">BI308_05735</name>
</gene>
<evidence type="ECO:0000313" key="3">
    <source>
        <dbReference type="Proteomes" id="UP000183940"/>
    </source>
</evidence>
<feature type="region of interest" description="Disordered" evidence="1">
    <location>
        <begin position="253"/>
        <end position="278"/>
    </location>
</feature>
<evidence type="ECO:0000313" key="2">
    <source>
        <dbReference type="EMBL" id="OJJ26592.1"/>
    </source>
</evidence>
<feature type="compositionally biased region" description="Acidic residues" evidence="1">
    <location>
        <begin position="261"/>
        <end position="276"/>
    </location>
</feature>
<feature type="compositionally biased region" description="Basic and acidic residues" evidence="1">
    <location>
        <begin position="123"/>
        <end position="136"/>
    </location>
</feature>
<reference evidence="2" key="1">
    <citation type="submission" date="2016-10" db="EMBL/GenBank/DDBJ databases">
        <title>CRISPR-Cas defence system in Roseofilum reptotaenium: evidence of a bacteriophage-cyanobacterium arms race in the coral black band disease.</title>
        <authorList>
            <person name="Buerger P."/>
            <person name="Wood-Charlson E.M."/>
            <person name="Weynberg K.D."/>
            <person name="Willis B."/>
            <person name="Van Oppen M.J."/>
        </authorList>
    </citation>
    <scope>NUCLEOTIDE SEQUENCE [LARGE SCALE GENOMIC DNA]</scope>
    <source>
        <strain evidence="2">AO1-A</strain>
    </source>
</reference>
<evidence type="ECO:0008006" key="4">
    <source>
        <dbReference type="Google" id="ProtNLM"/>
    </source>
</evidence>
<evidence type="ECO:0000256" key="1">
    <source>
        <dbReference type="SAM" id="MobiDB-lite"/>
    </source>
</evidence>
<name>A0A1L9QVE3_9CYAN</name>
<comment type="caution">
    <text evidence="2">The sequence shown here is derived from an EMBL/GenBank/DDBJ whole genome shotgun (WGS) entry which is preliminary data.</text>
</comment>
<protein>
    <recommendedName>
        <fullName evidence="4">Primosomal protein</fullName>
    </recommendedName>
</protein>
<feature type="region of interest" description="Disordered" evidence="1">
    <location>
        <begin position="94"/>
        <end position="138"/>
    </location>
</feature>
<dbReference type="EMBL" id="MLAW01000006">
    <property type="protein sequence ID" value="OJJ26592.1"/>
    <property type="molecule type" value="Genomic_DNA"/>
</dbReference>
<accession>A0A1L9QVE3</accession>
<dbReference type="STRING" id="1925591.BI308_05735"/>
<proteinExistence type="predicted"/>
<organism evidence="2 3">
    <name type="scientific">Roseofilum reptotaenium AO1-A</name>
    <dbReference type="NCBI Taxonomy" id="1925591"/>
    <lineage>
        <taxon>Bacteria</taxon>
        <taxon>Bacillati</taxon>
        <taxon>Cyanobacteriota</taxon>
        <taxon>Cyanophyceae</taxon>
        <taxon>Desertifilales</taxon>
        <taxon>Desertifilaceae</taxon>
        <taxon>Roseofilum</taxon>
    </lineage>
</organism>
<feature type="compositionally biased region" description="Acidic residues" evidence="1">
    <location>
        <begin position="104"/>
        <end position="122"/>
    </location>
</feature>
<dbReference type="Proteomes" id="UP000183940">
    <property type="component" value="Unassembled WGS sequence"/>
</dbReference>
<keyword evidence="3" id="KW-1185">Reference proteome</keyword>
<sequence>MARPLQRIEREIEELESAIASLAEEFYQAYGHYTQYLGQAVRQQLIVASYQICTQGYPHEFLELSLTGRQKLQERVKRLAQQAEAEIQGIVSRPLETPLALPSEEAEEENEEDKEDEEDENPEERNEPSLDSKVVESEEEYPLIKNPEALAQWQQNIEKQIFKRLEHFSHEVNQLLRKANIFTENIPEPLIEVAKQAMGTQESLAPSLPNILNLVIEAENFLTPRRKGELKGQIELPERLLKQYEDSIPPVIIGLQKGDYDPDEDEDNDEDEDDDRDPIALLPFSLPLKIMLINLRLLDIEFSDAKVTSYRKQLRHLQDRLYSKGQDYQRKQKEYAIAQAEHAWRSSWVEDRE</sequence>